<proteinExistence type="predicted"/>
<sequence length="83" mass="9080">MLMTVVVVMTVVAIVILSSYTLEIGPKFNDKERLGSGVDESVMGASTCLVGKYRSSVTVPVSDFHWLHSASKRPSKRPPSERL</sequence>
<protein>
    <submittedName>
        <fullName evidence="2">Uncharacterized protein</fullName>
    </submittedName>
</protein>
<organism evidence="2 3">
    <name type="scientific">Elysia marginata</name>
    <dbReference type="NCBI Taxonomy" id="1093978"/>
    <lineage>
        <taxon>Eukaryota</taxon>
        <taxon>Metazoa</taxon>
        <taxon>Spiralia</taxon>
        <taxon>Lophotrochozoa</taxon>
        <taxon>Mollusca</taxon>
        <taxon>Gastropoda</taxon>
        <taxon>Heterobranchia</taxon>
        <taxon>Euthyneura</taxon>
        <taxon>Panpulmonata</taxon>
        <taxon>Sacoglossa</taxon>
        <taxon>Placobranchoidea</taxon>
        <taxon>Plakobranchidae</taxon>
        <taxon>Elysia</taxon>
    </lineage>
</organism>
<dbReference type="AlphaFoldDB" id="A0AAV4G279"/>
<feature type="signal peptide" evidence="1">
    <location>
        <begin position="1"/>
        <end position="21"/>
    </location>
</feature>
<accession>A0AAV4G279</accession>
<evidence type="ECO:0000313" key="3">
    <source>
        <dbReference type="Proteomes" id="UP000762676"/>
    </source>
</evidence>
<feature type="chain" id="PRO_5043382961" evidence="1">
    <location>
        <begin position="22"/>
        <end position="83"/>
    </location>
</feature>
<dbReference type="Proteomes" id="UP000762676">
    <property type="component" value="Unassembled WGS sequence"/>
</dbReference>
<evidence type="ECO:0000313" key="2">
    <source>
        <dbReference type="EMBL" id="GFR78635.1"/>
    </source>
</evidence>
<name>A0AAV4G279_9GAST</name>
<keyword evidence="3" id="KW-1185">Reference proteome</keyword>
<comment type="caution">
    <text evidence="2">The sequence shown here is derived from an EMBL/GenBank/DDBJ whole genome shotgun (WGS) entry which is preliminary data.</text>
</comment>
<reference evidence="2 3" key="1">
    <citation type="journal article" date="2021" name="Elife">
        <title>Chloroplast acquisition without the gene transfer in kleptoplastic sea slugs, Plakobranchus ocellatus.</title>
        <authorList>
            <person name="Maeda T."/>
            <person name="Takahashi S."/>
            <person name="Yoshida T."/>
            <person name="Shimamura S."/>
            <person name="Takaki Y."/>
            <person name="Nagai Y."/>
            <person name="Toyoda A."/>
            <person name="Suzuki Y."/>
            <person name="Arimoto A."/>
            <person name="Ishii H."/>
            <person name="Satoh N."/>
            <person name="Nishiyama T."/>
            <person name="Hasebe M."/>
            <person name="Maruyama T."/>
            <person name="Minagawa J."/>
            <person name="Obokata J."/>
            <person name="Shigenobu S."/>
        </authorList>
    </citation>
    <scope>NUCLEOTIDE SEQUENCE [LARGE SCALE GENOMIC DNA]</scope>
</reference>
<dbReference type="EMBL" id="BMAT01004707">
    <property type="protein sequence ID" value="GFR78635.1"/>
    <property type="molecule type" value="Genomic_DNA"/>
</dbReference>
<gene>
    <name evidence="2" type="ORF">ElyMa_002267300</name>
</gene>
<keyword evidence="1" id="KW-0732">Signal</keyword>
<evidence type="ECO:0000256" key="1">
    <source>
        <dbReference type="SAM" id="SignalP"/>
    </source>
</evidence>